<evidence type="ECO:0000259" key="16">
    <source>
        <dbReference type="Pfam" id="PF08245"/>
    </source>
</evidence>
<name>A0ABU1JG15_9MICC</name>
<dbReference type="HAMAP" id="MF_00208">
    <property type="entry name" value="MurE"/>
    <property type="match status" value="1"/>
</dbReference>
<organism evidence="17 18">
    <name type="scientific">Arthrobacter russicus</name>
    <dbReference type="NCBI Taxonomy" id="172040"/>
    <lineage>
        <taxon>Bacteria</taxon>
        <taxon>Bacillati</taxon>
        <taxon>Actinomycetota</taxon>
        <taxon>Actinomycetes</taxon>
        <taxon>Micrococcales</taxon>
        <taxon>Micrococcaceae</taxon>
        <taxon>Arthrobacter</taxon>
    </lineage>
</organism>
<dbReference type="InterPro" id="IPR036565">
    <property type="entry name" value="Mur-like_cat_sf"/>
</dbReference>
<feature type="binding site" evidence="11">
    <location>
        <position position="57"/>
    </location>
    <ligand>
        <name>UDP-N-acetyl-alpha-D-muramoyl-L-alanyl-D-glutamate</name>
        <dbReference type="ChEBI" id="CHEBI:83900"/>
    </ligand>
</feature>
<keyword evidence="3 11" id="KW-0436">Ligase</keyword>
<dbReference type="Pfam" id="PF02875">
    <property type="entry name" value="Mur_ligase_C"/>
    <property type="match status" value="1"/>
</dbReference>
<dbReference type="Gene3D" id="3.90.190.20">
    <property type="entry name" value="Mur ligase, C-terminal domain"/>
    <property type="match status" value="1"/>
</dbReference>
<evidence type="ECO:0000256" key="13">
    <source>
        <dbReference type="SAM" id="MobiDB-lite"/>
    </source>
</evidence>
<dbReference type="Pfam" id="PF08245">
    <property type="entry name" value="Mur_ligase_M"/>
    <property type="match status" value="1"/>
</dbReference>
<comment type="pathway">
    <text evidence="11 12">Cell wall biogenesis; peptidoglycan biosynthesis.</text>
</comment>
<feature type="modified residue" description="N6-carboxylysine" evidence="11">
    <location>
        <position position="248"/>
    </location>
</feature>
<dbReference type="PANTHER" id="PTHR23135:SF4">
    <property type="entry name" value="UDP-N-ACETYLMURAMOYL-L-ALANYL-D-GLUTAMATE--2,6-DIAMINOPIMELATE LIGASE MURE HOMOLOG, CHLOROPLASTIC"/>
    <property type="match status" value="1"/>
</dbReference>
<dbReference type="PROSITE" id="PS01011">
    <property type="entry name" value="FOLYLPOLYGLU_SYNT_1"/>
    <property type="match status" value="1"/>
</dbReference>
<dbReference type="NCBIfam" id="NF001124">
    <property type="entry name" value="PRK00139.1-2"/>
    <property type="match status" value="1"/>
</dbReference>
<evidence type="ECO:0000256" key="9">
    <source>
        <dbReference type="ARBA" id="ARBA00023306"/>
    </source>
</evidence>
<dbReference type="RefSeq" id="WP_309800664.1">
    <property type="nucleotide sequence ID" value="NZ_BAAAHY010000006.1"/>
</dbReference>
<feature type="domain" description="Mur ligase C-terminal" evidence="15">
    <location>
        <begin position="371"/>
        <end position="502"/>
    </location>
</feature>
<keyword evidence="4 11" id="KW-0132">Cell division</keyword>
<accession>A0ABU1JG15</accession>
<dbReference type="InterPro" id="IPR018109">
    <property type="entry name" value="Folylpolyglutamate_synth_CS"/>
</dbReference>
<dbReference type="InterPro" id="IPR013221">
    <property type="entry name" value="Mur_ligase_cen"/>
</dbReference>
<evidence type="ECO:0000256" key="7">
    <source>
        <dbReference type="ARBA" id="ARBA00022960"/>
    </source>
</evidence>
<dbReference type="EC" id="6.3.2.-" evidence="11"/>
<keyword evidence="11" id="KW-0460">Magnesium</keyword>
<comment type="caution">
    <text evidence="17">The sequence shown here is derived from an EMBL/GenBank/DDBJ whole genome shotgun (WGS) entry which is preliminary data.</text>
</comment>
<evidence type="ECO:0000256" key="11">
    <source>
        <dbReference type="HAMAP-Rule" id="MF_00208"/>
    </source>
</evidence>
<dbReference type="InterPro" id="IPR004101">
    <property type="entry name" value="Mur_ligase_C"/>
</dbReference>
<feature type="region of interest" description="Disordered" evidence="13">
    <location>
        <begin position="1"/>
        <end position="23"/>
    </location>
</feature>
<evidence type="ECO:0000256" key="5">
    <source>
        <dbReference type="ARBA" id="ARBA00022741"/>
    </source>
</evidence>
<dbReference type="Gene3D" id="3.40.1190.10">
    <property type="entry name" value="Mur-like, catalytic domain"/>
    <property type="match status" value="1"/>
</dbReference>
<evidence type="ECO:0000256" key="10">
    <source>
        <dbReference type="ARBA" id="ARBA00023316"/>
    </source>
</evidence>
<keyword evidence="18" id="KW-1185">Reference proteome</keyword>
<evidence type="ECO:0000256" key="4">
    <source>
        <dbReference type="ARBA" id="ARBA00022618"/>
    </source>
</evidence>
<dbReference type="SUPFAM" id="SSF63418">
    <property type="entry name" value="MurE/MurF N-terminal domain"/>
    <property type="match status" value="1"/>
</dbReference>
<comment type="subcellular location">
    <subcellularLocation>
        <location evidence="11 12">Cytoplasm</location>
    </subcellularLocation>
</comment>
<gene>
    <name evidence="11" type="primary">murE</name>
    <name evidence="17" type="ORF">JOE69_003328</name>
</gene>
<dbReference type="InterPro" id="IPR000713">
    <property type="entry name" value="Mur_ligase_N"/>
</dbReference>
<feature type="binding site" evidence="11">
    <location>
        <position position="55"/>
    </location>
    <ligand>
        <name>UDP-N-acetyl-alpha-D-muramoyl-L-alanyl-D-glutamate</name>
        <dbReference type="ChEBI" id="CHEBI:83900"/>
    </ligand>
</feature>
<evidence type="ECO:0000256" key="6">
    <source>
        <dbReference type="ARBA" id="ARBA00022840"/>
    </source>
</evidence>
<dbReference type="SUPFAM" id="SSF53623">
    <property type="entry name" value="MurD-like peptide ligases, catalytic domain"/>
    <property type="match status" value="1"/>
</dbReference>
<keyword evidence="7 11" id="KW-0133">Cell shape</keyword>
<dbReference type="Gene3D" id="3.40.1390.10">
    <property type="entry name" value="MurE/MurF, N-terminal domain"/>
    <property type="match status" value="1"/>
</dbReference>
<evidence type="ECO:0000256" key="3">
    <source>
        <dbReference type="ARBA" id="ARBA00022598"/>
    </source>
</evidence>
<comment type="function">
    <text evidence="11">Catalyzes the addition of an amino acid to the nucleotide precursor UDP-N-acetylmuramoyl-L-alanyl-D-glutamate (UMAG) in the biosynthesis of bacterial cell-wall peptidoglycan.</text>
</comment>
<evidence type="ECO:0000313" key="17">
    <source>
        <dbReference type="EMBL" id="MDR6271090.1"/>
    </source>
</evidence>
<keyword evidence="8 11" id="KW-0573">Peptidoglycan synthesis</keyword>
<comment type="caution">
    <text evidence="11">Lacks conserved residue(s) required for the propagation of feature annotation.</text>
</comment>
<feature type="domain" description="Mur ligase central" evidence="16">
    <location>
        <begin position="138"/>
        <end position="344"/>
    </location>
</feature>
<feature type="binding site" evidence="11">
    <location>
        <begin position="181"/>
        <end position="182"/>
    </location>
    <ligand>
        <name>UDP-N-acetyl-alpha-D-muramoyl-L-alanyl-D-glutamate</name>
        <dbReference type="ChEBI" id="CHEBI:83900"/>
    </ligand>
</feature>
<sequence length="541" mass="56766">MTESQPPSGGTPSSPQRSAQRPSAVLPVEVAELAVSIGLVPDAGAGRVEVTGISLDSRTVQPGDLYLALPGERVHGASFAAAAIAAGAAAVVTDEEGAQLLAAVPPVPVLVVENPRSVAGGLAQRIYRHSPVELFGLTGTNGKTTTSYLIRSLLAALGRGSGLIGTIETLAGDTAVPATLTTPEATDVHALIALMAEKSLDAVVMEVSSHALAFGRVDGLVFDVAGFTNLTQDHLDLHGTMEAYAATKSRLFSKAHSRTAVVTVDDAWGRWIADAAEVPVLTLQTEPAEAGPADWRVESAVPQGLGWQIELRADAAQGEDRSFRFRTSLPGRFNIANAALAVLMVFASGVPAEQLQRALDEQDPLSIDVPGRMQLIGREPVAVVDFAHNPDALQRAMDAVRPNRPGRLITVFGATGQRDQGKRPIMGALAARGSDVVIVTDDDPHDEDASQIREQVLAGALEAVATDAPDTLLETVAPRAAAIERAVAMAGRADTILIAGRGHEHWQEVRGVNLALDDRQELREALLRHGFTPEPVPGIES</sequence>
<evidence type="ECO:0000256" key="12">
    <source>
        <dbReference type="RuleBase" id="RU004135"/>
    </source>
</evidence>
<evidence type="ECO:0000256" key="2">
    <source>
        <dbReference type="ARBA" id="ARBA00022490"/>
    </source>
</evidence>
<comment type="similarity">
    <text evidence="1 11">Belongs to the MurCDEF family. MurE subfamily.</text>
</comment>
<dbReference type="GO" id="GO:0008765">
    <property type="term" value="F:UDP-N-acetylmuramoylalanyl-D-glutamate-2,6-diaminopimelate ligase activity"/>
    <property type="evidence" value="ECO:0007669"/>
    <property type="project" value="UniProtKB-EC"/>
</dbReference>
<keyword evidence="10 11" id="KW-0961">Cell wall biogenesis/degradation</keyword>
<evidence type="ECO:0000256" key="8">
    <source>
        <dbReference type="ARBA" id="ARBA00022984"/>
    </source>
</evidence>
<keyword evidence="9 11" id="KW-0131">Cell cycle</keyword>
<dbReference type="NCBIfam" id="TIGR01085">
    <property type="entry name" value="murE"/>
    <property type="match status" value="1"/>
</dbReference>
<dbReference type="NCBIfam" id="NF001126">
    <property type="entry name" value="PRK00139.1-4"/>
    <property type="match status" value="1"/>
</dbReference>
<comment type="cofactor">
    <cofactor evidence="11">
        <name>Mg(2+)</name>
        <dbReference type="ChEBI" id="CHEBI:18420"/>
    </cofactor>
</comment>
<dbReference type="Pfam" id="PF01225">
    <property type="entry name" value="Mur_ligase"/>
    <property type="match status" value="1"/>
</dbReference>
<dbReference type="PANTHER" id="PTHR23135">
    <property type="entry name" value="MUR LIGASE FAMILY MEMBER"/>
    <property type="match status" value="1"/>
</dbReference>
<keyword evidence="2 11" id="KW-0963">Cytoplasm</keyword>
<dbReference type="InterPro" id="IPR035911">
    <property type="entry name" value="MurE/MurF_N"/>
</dbReference>
<protein>
    <recommendedName>
        <fullName evidence="11">UDP-N-acetylmuramyl-tripeptide synthetase</fullName>
        <ecNumber evidence="11">6.3.2.-</ecNumber>
    </recommendedName>
    <alternativeName>
        <fullName evidence="11">UDP-MurNAc-tripeptide synthetase</fullName>
    </alternativeName>
</protein>
<comment type="PTM">
    <text evidence="11">Carboxylation is probably crucial for Mg(2+) binding and, consequently, for the gamma-phosphate positioning of ATP.</text>
</comment>
<reference evidence="17 18" key="1">
    <citation type="submission" date="2023-07" db="EMBL/GenBank/DDBJ databases">
        <title>Sequencing the genomes of 1000 actinobacteria strains.</title>
        <authorList>
            <person name="Klenk H.-P."/>
        </authorList>
    </citation>
    <scope>NUCLEOTIDE SEQUENCE [LARGE SCALE GENOMIC DNA]</scope>
    <source>
        <strain evidence="17 18">DSM 14555</strain>
    </source>
</reference>
<evidence type="ECO:0000259" key="15">
    <source>
        <dbReference type="Pfam" id="PF02875"/>
    </source>
</evidence>
<dbReference type="EMBL" id="JAVDQF010000001">
    <property type="protein sequence ID" value="MDR6271090.1"/>
    <property type="molecule type" value="Genomic_DNA"/>
</dbReference>
<feature type="binding site" evidence="11">
    <location>
        <begin position="139"/>
        <end position="145"/>
    </location>
    <ligand>
        <name>ATP</name>
        <dbReference type="ChEBI" id="CHEBI:30616"/>
    </ligand>
</feature>
<dbReference type="InterPro" id="IPR036615">
    <property type="entry name" value="Mur_ligase_C_dom_sf"/>
</dbReference>
<keyword evidence="5 11" id="KW-0547">Nucleotide-binding</keyword>
<dbReference type="SUPFAM" id="SSF53244">
    <property type="entry name" value="MurD-like peptide ligases, peptide-binding domain"/>
    <property type="match status" value="1"/>
</dbReference>
<keyword evidence="6 11" id="KW-0067">ATP-binding</keyword>
<evidence type="ECO:0000313" key="18">
    <source>
        <dbReference type="Proteomes" id="UP001185069"/>
    </source>
</evidence>
<evidence type="ECO:0000259" key="14">
    <source>
        <dbReference type="Pfam" id="PF01225"/>
    </source>
</evidence>
<feature type="binding site" evidence="11">
    <location>
        <position position="208"/>
    </location>
    <ligand>
        <name>UDP-N-acetyl-alpha-D-muramoyl-L-alanyl-D-glutamate</name>
        <dbReference type="ChEBI" id="CHEBI:83900"/>
    </ligand>
</feature>
<evidence type="ECO:0000256" key="1">
    <source>
        <dbReference type="ARBA" id="ARBA00005898"/>
    </source>
</evidence>
<feature type="binding site" evidence="11">
    <location>
        <position position="216"/>
    </location>
    <ligand>
        <name>UDP-N-acetyl-alpha-D-muramoyl-L-alanyl-D-glutamate</name>
        <dbReference type="ChEBI" id="CHEBI:83900"/>
    </ligand>
</feature>
<feature type="domain" description="Mur ligase N-terminal catalytic" evidence="14">
    <location>
        <begin position="49"/>
        <end position="125"/>
    </location>
</feature>
<dbReference type="Proteomes" id="UP001185069">
    <property type="component" value="Unassembled WGS sequence"/>
</dbReference>
<proteinExistence type="inferred from homology"/>
<dbReference type="InterPro" id="IPR005761">
    <property type="entry name" value="UDP-N-AcMur-Glu-dNH2Pim_ligase"/>
</dbReference>